<evidence type="ECO:0000256" key="14">
    <source>
        <dbReference type="HAMAP-Rule" id="MF_01398"/>
    </source>
</evidence>
<evidence type="ECO:0000256" key="11">
    <source>
        <dbReference type="ARBA" id="ARBA00023310"/>
    </source>
</evidence>
<keyword evidence="5 14" id="KW-0138">CF(0)</keyword>
<dbReference type="GO" id="GO:0046933">
    <property type="term" value="F:proton-transporting ATP synthase activity, rotational mechanism"/>
    <property type="evidence" value="ECO:0007669"/>
    <property type="project" value="UniProtKB-UniRule"/>
</dbReference>
<keyword evidence="8 14" id="KW-1133">Transmembrane helix</keyword>
<feature type="region of interest" description="Disordered" evidence="17">
    <location>
        <begin position="184"/>
        <end position="209"/>
    </location>
</feature>
<dbReference type="SUPFAM" id="SSF81573">
    <property type="entry name" value="F1F0 ATP synthase subunit B, membrane domain"/>
    <property type="match status" value="1"/>
</dbReference>
<evidence type="ECO:0000256" key="17">
    <source>
        <dbReference type="SAM" id="MobiDB-lite"/>
    </source>
</evidence>
<evidence type="ECO:0000313" key="19">
    <source>
        <dbReference type="Proteomes" id="UP000431092"/>
    </source>
</evidence>
<evidence type="ECO:0000256" key="12">
    <source>
        <dbReference type="ARBA" id="ARBA00025198"/>
    </source>
</evidence>
<dbReference type="HAMAP" id="MF_01398">
    <property type="entry name" value="ATP_synth_b_bprime"/>
    <property type="match status" value="1"/>
</dbReference>
<keyword evidence="6 14" id="KW-0812">Transmembrane</keyword>
<keyword evidence="4 14" id="KW-1003">Cell membrane</keyword>
<keyword evidence="9 14" id="KW-0406">Ion transport</keyword>
<comment type="function">
    <text evidence="12 14">F(1)F(0) ATP synthase produces ATP from ADP in the presence of a proton or sodium gradient. F-type ATPases consist of two structural domains, F(1) containing the extramembraneous catalytic core and F(0) containing the membrane proton channel, linked together by a central stalk and a peripheral stalk. During catalysis, ATP synthesis in the catalytic domain of F(1) is coupled via a rotary mechanism of the central stalk subunits to proton translocation.</text>
</comment>
<dbReference type="AlphaFoldDB" id="A0A6I3IE78"/>
<sequence>MQLTATSLVAAVPAAEGGNDMPLIPHIPELIFTIVVFAILWFVVAKKVVPNLERAYAERTAAIEGGMDKAEAAQREAEAALAEYKSQLAEARDEAARIREEAKEQGAAIVAEMRGQAQAEANRITESAHKQIEAERQQAVVSLRSEVGRISTDLASRIVGESLHDETRQKGIVDRFLAELESGDIRPQAVGSGAATGSSRAGEQTDGAF</sequence>
<dbReference type="InterPro" id="IPR002146">
    <property type="entry name" value="ATP_synth_b/b'su_bac/chlpt"/>
</dbReference>
<dbReference type="InterPro" id="IPR005864">
    <property type="entry name" value="ATP_synth_F0_bsu_bac"/>
</dbReference>
<dbReference type="PANTHER" id="PTHR33445:SF1">
    <property type="entry name" value="ATP SYNTHASE SUBUNIT B"/>
    <property type="match status" value="1"/>
</dbReference>
<proteinExistence type="inferred from homology"/>
<evidence type="ECO:0000256" key="13">
    <source>
        <dbReference type="ARBA" id="ARBA00025830"/>
    </source>
</evidence>
<feature type="coiled-coil region" evidence="16">
    <location>
        <begin position="63"/>
        <end position="108"/>
    </location>
</feature>
<dbReference type="InterPro" id="IPR050059">
    <property type="entry name" value="ATP_synthase_B_chain"/>
</dbReference>
<comment type="subcellular location">
    <subcellularLocation>
        <location evidence="1 14">Cell membrane</location>
        <topology evidence="1 14">Single-pass membrane protein</topology>
    </subcellularLocation>
</comment>
<feature type="compositionally biased region" description="Low complexity" evidence="17">
    <location>
        <begin position="189"/>
        <end position="202"/>
    </location>
</feature>
<evidence type="ECO:0000256" key="16">
    <source>
        <dbReference type="SAM" id="Coils"/>
    </source>
</evidence>
<keyword evidence="11 14" id="KW-0066">ATP synthesis</keyword>
<dbReference type="InterPro" id="IPR028987">
    <property type="entry name" value="ATP_synth_B-like_membr_sf"/>
</dbReference>
<name>A0A6I3IE78_9MICO</name>
<dbReference type="NCBIfam" id="NF004412">
    <property type="entry name" value="PRK05759.1-3"/>
    <property type="match status" value="1"/>
</dbReference>
<dbReference type="Gene3D" id="1.20.5.620">
    <property type="entry name" value="F1F0 ATP synthase subunit B, membrane domain"/>
    <property type="match status" value="1"/>
</dbReference>
<evidence type="ECO:0000256" key="10">
    <source>
        <dbReference type="ARBA" id="ARBA00023136"/>
    </source>
</evidence>
<evidence type="ECO:0000256" key="15">
    <source>
        <dbReference type="RuleBase" id="RU003848"/>
    </source>
</evidence>
<evidence type="ECO:0000256" key="9">
    <source>
        <dbReference type="ARBA" id="ARBA00023065"/>
    </source>
</evidence>
<dbReference type="PANTHER" id="PTHR33445">
    <property type="entry name" value="ATP SYNTHASE SUBUNIT B', CHLOROPLASTIC"/>
    <property type="match status" value="1"/>
</dbReference>
<dbReference type="CDD" id="cd06503">
    <property type="entry name" value="ATP-synt_Fo_b"/>
    <property type="match status" value="1"/>
</dbReference>
<keyword evidence="16" id="KW-0175">Coiled coil</keyword>
<evidence type="ECO:0000256" key="7">
    <source>
        <dbReference type="ARBA" id="ARBA00022781"/>
    </source>
</evidence>
<feature type="transmembrane region" description="Helical" evidence="14">
    <location>
        <begin position="30"/>
        <end position="49"/>
    </location>
</feature>
<keyword evidence="7 14" id="KW-0375">Hydrogen ion transport</keyword>
<keyword evidence="10 14" id="KW-0472">Membrane</keyword>
<evidence type="ECO:0000256" key="1">
    <source>
        <dbReference type="ARBA" id="ARBA00004162"/>
    </source>
</evidence>
<comment type="subunit">
    <text evidence="13 14">F-type ATPases have 2 components, F(1) - the catalytic core - and F(0) - the membrane proton channel. F(1) has five subunits: alpha(3), beta(3), gamma(1), delta(1), epsilon(1). F(0) has three main subunits: a(1), b(2) and c(10-14). The alpha and beta chains form an alternating ring which encloses part of the gamma chain. F(1) is attached to F(0) by a central stalk formed by the gamma and epsilon chains, while a peripheral stalk is formed by the delta and b chains.</text>
</comment>
<gene>
    <name evidence="14" type="primary">atpF</name>
    <name evidence="18" type="ORF">GGG17_09870</name>
</gene>
<evidence type="ECO:0000256" key="3">
    <source>
        <dbReference type="ARBA" id="ARBA00022448"/>
    </source>
</evidence>
<dbReference type="GO" id="GO:0045259">
    <property type="term" value="C:proton-transporting ATP synthase complex"/>
    <property type="evidence" value="ECO:0007669"/>
    <property type="project" value="UniProtKB-KW"/>
</dbReference>
<dbReference type="RefSeq" id="WP_288798526.1">
    <property type="nucleotide sequence ID" value="NZ_WLVL01000037.1"/>
</dbReference>
<comment type="similarity">
    <text evidence="2 14 15">Belongs to the ATPase B chain family.</text>
</comment>
<reference evidence="18 19" key="1">
    <citation type="submission" date="2019-11" db="EMBL/GenBank/DDBJ databases">
        <title>Whole genome sequencing identifies a novel species of the genus Arsenicicoccus isolated from human blood.</title>
        <authorList>
            <person name="Jeong J.H."/>
            <person name="Kweon O.J."/>
            <person name="Kim H.R."/>
            <person name="Kim T.-H."/>
            <person name="Ha S.-M."/>
            <person name="Lee M.-K."/>
        </authorList>
    </citation>
    <scope>NUCLEOTIDE SEQUENCE [LARGE SCALE GENOMIC DNA]</scope>
    <source>
        <strain evidence="18 19">MKL-02</strain>
    </source>
</reference>
<evidence type="ECO:0000256" key="6">
    <source>
        <dbReference type="ARBA" id="ARBA00022692"/>
    </source>
</evidence>
<dbReference type="Pfam" id="PF00430">
    <property type="entry name" value="ATP-synt_B"/>
    <property type="match status" value="1"/>
</dbReference>
<organism evidence="18 19">
    <name type="scientific">Arsenicicoccus cauae</name>
    <dbReference type="NCBI Taxonomy" id="2663847"/>
    <lineage>
        <taxon>Bacteria</taxon>
        <taxon>Bacillati</taxon>
        <taxon>Actinomycetota</taxon>
        <taxon>Actinomycetes</taxon>
        <taxon>Micrococcales</taxon>
        <taxon>Intrasporangiaceae</taxon>
        <taxon>Arsenicicoccus</taxon>
    </lineage>
</organism>
<comment type="caution">
    <text evidence="18">The sequence shown here is derived from an EMBL/GenBank/DDBJ whole genome shotgun (WGS) entry which is preliminary data.</text>
</comment>
<keyword evidence="19" id="KW-1185">Reference proteome</keyword>
<dbReference type="NCBIfam" id="TIGR01144">
    <property type="entry name" value="ATP_synt_b"/>
    <property type="match status" value="1"/>
</dbReference>
<evidence type="ECO:0000256" key="2">
    <source>
        <dbReference type="ARBA" id="ARBA00005513"/>
    </source>
</evidence>
<accession>A0A6I3IE78</accession>
<protein>
    <recommendedName>
        <fullName evidence="14">ATP synthase subunit b</fullName>
    </recommendedName>
    <alternativeName>
        <fullName evidence="14">ATP synthase F(0) sector subunit b</fullName>
    </alternativeName>
    <alternativeName>
        <fullName evidence="14">ATPase subunit I</fullName>
    </alternativeName>
    <alternativeName>
        <fullName evidence="14">F-type ATPase subunit b</fullName>
        <shortName evidence="14">F-ATPase subunit b</shortName>
    </alternativeName>
</protein>
<comment type="function">
    <text evidence="14">Component of the F(0) channel, it forms part of the peripheral stalk, linking F(1) to F(0).</text>
</comment>
<dbReference type="GO" id="GO:0046961">
    <property type="term" value="F:proton-transporting ATPase activity, rotational mechanism"/>
    <property type="evidence" value="ECO:0007669"/>
    <property type="project" value="TreeGrafter"/>
</dbReference>
<dbReference type="GO" id="GO:0005886">
    <property type="term" value="C:plasma membrane"/>
    <property type="evidence" value="ECO:0007669"/>
    <property type="project" value="UniProtKB-SubCell"/>
</dbReference>
<keyword evidence="3 14" id="KW-0813">Transport</keyword>
<dbReference type="Proteomes" id="UP000431092">
    <property type="component" value="Unassembled WGS sequence"/>
</dbReference>
<evidence type="ECO:0000256" key="5">
    <source>
        <dbReference type="ARBA" id="ARBA00022547"/>
    </source>
</evidence>
<dbReference type="EMBL" id="WLVL01000037">
    <property type="protein sequence ID" value="MTB72272.1"/>
    <property type="molecule type" value="Genomic_DNA"/>
</dbReference>
<evidence type="ECO:0000256" key="4">
    <source>
        <dbReference type="ARBA" id="ARBA00022475"/>
    </source>
</evidence>
<evidence type="ECO:0000313" key="18">
    <source>
        <dbReference type="EMBL" id="MTB72272.1"/>
    </source>
</evidence>
<evidence type="ECO:0000256" key="8">
    <source>
        <dbReference type="ARBA" id="ARBA00022989"/>
    </source>
</evidence>